<gene>
    <name evidence="2" type="ORF">GCM10022256_08790</name>
</gene>
<dbReference type="Proteomes" id="UP001501594">
    <property type="component" value="Unassembled WGS sequence"/>
</dbReference>
<dbReference type="EMBL" id="BAABAU010000001">
    <property type="protein sequence ID" value="GAA4265267.1"/>
    <property type="molecule type" value="Genomic_DNA"/>
</dbReference>
<reference evidence="3" key="1">
    <citation type="journal article" date="2019" name="Int. J. Syst. Evol. Microbiol.">
        <title>The Global Catalogue of Microorganisms (GCM) 10K type strain sequencing project: providing services to taxonomists for standard genome sequencing and annotation.</title>
        <authorList>
            <consortium name="The Broad Institute Genomics Platform"/>
            <consortium name="The Broad Institute Genome Sequencing Center for Infectious Disease"/>
            <person name="Wu L."/>
            <person name="Ma J."/>
        </authorList>
    </citation>
    <scope>NUCLEOTIDE SEQUENCE [LARGE SCALE GENOMIC DNA]</scope>
    <source>
        <strain evidence="3">JCM 17442</strain>
    </source>
</reference>
<feature type="transmembrane region" description="Helical" evidence="1">
    <location>
        <begin position="26"/>
        <end position="45"/>
    </location>
</feature>
<sequence length="72" mass="7753">MWLLAVLTLVATTDVRIRLGREWDRTLLLESVLALAGIVVTCSLWRGRVVSGFLAIGAALTLFTAIRVAVGS</sequence>
<evidence type="ECO:0000313" key="3">
    <source>
        <dbReference type="Proteomes" id="UP001501594"/>
    </source>
</evidence>
<keyword evidence="3" id="KW-1185">Reference proteome</keyword>
<organism evidence="2 3">
    <name type="scientific">Frondihabitans peucedani</name>
    <dbReference type="NCBI Taxonomy" id="598626"/>
    <lineage>
        <taxon>Bacteria</taxon>
        <taxon>Bacillati</taxon>
        <taxon>Actinomycetota</taxon>
        <taxon>Actinomycetes</taxon>
        <taxon>Micrococcales</taxon>
        <taxon>Microbacteriaceae</taxon>
        <taxon>Frondihabitans</taxon>
    </lineage>
</organism>
<evidence type="ECO:0000313" key="2">
    <source>
        <dbReference type="EMBL" id="GAA4265267.1"/>
    </source>
</evidence>
<protein>
    <submittedName>
        <fullName evidence="2">Uncharacterized protein</fullName>
    </submittedName>
</protein>
<evidence type="ECO:0000256" key="1">
    <source>
        <dbReference type="SAM" id="Phobius"/>
    </source>
</evidence>
<comment type="caution">
    <text evidence="2">The sequence shown here is derived from an EMBL/GenBank/DDBJ whole genome shotgun (WGS) entry which is preliminary data.</text>
</comment>
<keyword evidence="1" id="KW-0812">Transmembrane</keyword>
<name>A0ABP8DZD0_9MICO</name>
<accession>A0ABP8DZD0</accession>
<feature type="transmembrane region" description="Helical" evidence="1">
    <location>
        <begin position="52"/>
        <end position="70"/>
    </location>
</feature>
<proteinExistence type="predicted"/>
<keyword evidence="1" id="KW-0472">Membrane</keyword>
<keyword evidence="1" id="KW-1133">Transmembrane helix</keyword>